<comment type="subcellular location">
    <subcellularLocation>
        <location evidence="1">Secreted</location>
        <location evidence="1">Extracellular space</location>
        <location evidence="1">Extracellular matrix</location>
    </subcellularLocation>
</comment>
<dbReference type="Proteomes" id="UP000694402">
    <property type="component" value="Unassembled WGS sequence"/>
</dbReference>
<dbReference type="InterPro" id="IPR001073">
    <property type="entry name" value="C1q_dom"/>
</dbReference>
<feature type="compositionally biased region" description="Basic and acidic residues" evidence="4">
    <location>
        <begin position="1"/>
        <end position="19"/>
    </location>
</feature>
<dbReference type="PRINTS" id="PR00007">
    <property type="entry name" value="COMPLEMNTC1Q"/>
</dbReference>
<dbReference type="PANTHER" id="PTHR15427:SF21">
    <property type="entry name" value="COMPLEMENT C1Q AND TUMOR NECROSIS FACTOR-RELATED PROTEIN 9A"/>
    <property type="match status" value="1"/>
</dbReference>
<accession>A0A8C8MJQ1</accession>
<evidence type="ECO:0000313" key="7">
    <source>
        <dbReference type="Proteomes" id="UP000694402"/>
    </source>
</evidence>
<feature type="region of interest" description="Disordered" evidence="4">
    <location>
        <begin position="1"/>
        <end position="65"/>
    </location>
</feature>
<keyword evidence="7" id="KW-1185">Reference proteome</keyword>
<dbReference type="Pfam" id="PF00386">
    <property type="entry name" value="C1q"/>
    <property type="match status" value="1"/>
</dbReference>
<organism evidence="6 7">
    <name type="scientific">Oncorhynchus tshawytscha</name>
    <name type="common">Chinook salmon</name>
    <name type="synonym">Salmo tshawytscha</name>
    <dbReference type="NCBI Taxonomy" id="74940"/>
    <lineage>
        <taxon>Eukaryota</taxon>
        <taxon>Metazoa</taxon>
        <taxon>Chordata</taxon>
        <taxon>Craniata</taxon>
        <taxon>Vertebrata</taxon>
        <taxon>Euteleostomi</taxon>
        <taxon>Actinopterygii</taxon>
        <taxon>Neopterygii</taxon>
        <taxon>Teleostei</taxon>
        <taxon>Protacanthopterygii</taxon>
        <taxon>Salmoniformes</taxon>
        <taxon>Salmonidae</taxon>
        <taxon>Salmoninae</taxon>
        <taxon>Oncorhynchus</taxon>
    </lineage>
</organism>
<proteinExistence type="predicted"/>
<dbReference type="AlphaFoldDB" id="A0A8C8MJQ1"/>
<dbReference type="PROSITE" id="PS50871">
    <property type="entry name" value="C1Q"/>
    <property type="match status" value="1"/>
</dbReference>
<protein>
    <recommendedName>
        <fullName evidence="5">C1q domain-containing protein</fullName>
    </recommendedName>
</protein>
<evidence type="ECO:0000313" key="6">
    <source>
        <dbReference type="Ensembl" id="ENSOTSP00005097197.1"/>
    </source>
</evidence>
<dbReference type="GeneTree" id="ENSGT00940000154936"/>
<dbReference type="Ensembl" id="ENSOTST00005105238.2">
    <property type="protein sequence ID" value="ENSOTSP00005097197.1"/>
    <property type="gene ID" value="ENSOTSG00005045067.2"/>
</dbReference>
<dbReference type="SUPFAM" id="SSF49842">
    <property type="entry name" value="TNF-like"/>
    <property type="match status" value="1"/>
</dbReference>
<dbReference type="PANTHER" id="PTHR15427">
    <property type="entry name" value="EMILIN ELASTIN MICROFIBRIL INTERFACE-LOCATED PROTEIN ELASTIN MICROFIBRIL INTERFACER"/>
    <property type="match status" value="1"/>
</dbReference>
<evidence type="ECO:0000259" key="5">
    <source>
        <dbReference type="PROSITE" id="PS50871"/>
    </source>
</evidence>
<dbReference type="Gene3D" id="2.60.120.40">
    <property type="match status" value="1"/>
</dbReference>
<dbReference type="InterPro" id="IPR050392">
    <property type="entry name" value="Collagen/C1q_domain"/>
</dbReference>
<keyword evidence="3" id="KW-0272">Extracellular matrix</keyword>
<dbReference type="InterPro" id="IPR008983">
    <property type="entry name" value="Tumour_necrosis_fac-like_dom"/>
</dbReference>
<dbReference type="SMART" id="SM00110">
    <property type="entry name" value="C1Q"/>
    <property type="match status" value="1"/>
</dbReference>
<keyword evidence="2" id="KW-0964">Secreted</keyword>
<reference evidence="6" key="2">
    <citation type="submission" date="2025-09" db="UniProtKB">
        <authorList>
            <consortium name="Ensembl"/>
        </authorList>
    </citation>
    <scope>IDENTIFICATION</scope>
</reference>
<evidence type="ECO:0000256" key="4">
    <source>
        <dbReference type="SAM" id="MobiDB-lite"/>
    </source>
</evidence>
<feature type="domain" description="C1q" evidence="5">
    <location>
        <begin position="106"/>
        <end position="239"/>
    </location>
</feature>
<name>A0A8C8MJQ1_ONCTS</name>
<evidence type="ECO:0000256" key="2">
    <source>
        <dbReference type="ARBA" id="ARBA00022525"/>
    </source>
</evidence>
<evidence type="ECO:0000256" key="1">
    <source>
        <dbReference type="ARBA" id="ARBA00004498"/>
    </source>
</evidence>
<evidence type="ECO:0000256" key="3">
    <source>
        <dbReference type="ARBA" id="ARBA00022530"/>
    </source>
</evidence>
<reference evidence="6" key="1">
    <citation type="submission" date="2025-08" db="UniProtKB">
        <authorList>
            <consortium name="Ensembl"/>
        </authorList>
    </citation>
    <scope>IDENTIFICATION</scope>
</reference>
<sequence length="239" mass="25968">MPGRDGRDGFRGDKGDRGKTMAQPPLLDNGPKEDKGSTAGLAGIKGKWGENGEKGPPGKMGPQGVSGHMDLKEIRLPERGIQGPLGPPGRPGPKGDLGPPGFKGNIGYDGDAFSAGLTEYTKLPPENMPIRSDKVIYNRQNHYDAQTGRFTCSLAGAYYFTYHITVFYRNVKVALVRNGLKDNYTSSEQQAGLSCTWRRGTKCGSRWLEESSLNGLFADEDDSVNLLMGCYVGSYYHLL</sequence>